<dbReference type="Pfam" id="PF01381">
    <property type="entry name" value="HTH_3"/>
    <property type="match status" value="1"/>
</dbReference>
<gene>
    <name evidence="2" type="ORF">BTO16_02360</name>
</gene>
<comment type="caution">
    <text evidence="2">The sequence shown here is derived from an EMBL/GenBank/DDBJ whole genome shotgun (WGS) entry which is preliminary data.</text>
</comment>
<protein>
    <submittedName>
        <fullName evidence="2">Transcriptional regulator</fullName>
    </submittedName>
</protein>
<organism evidence="2 3">
    <name type="scientific">Polaribacter glomeratus</name>
    <dbReference type="NCBI Taxonomy" id="102"/>
    <lineage>
        <taxon>Bacteria</taxon>
        <taxon>Pseudomonadati</taxon>
        <taxon>Bacteroidota</taxon>
        <taxon>Flavobacteriia</taxon>
        <taxon>Flavobacteriales</taxon>
        <taxon>Flavobacteriaceae</taxon>
    </lineage>
</organism>
<accession>A0A2S7WVG4</accession>
<name>A0A2S7WVG4_9FLAO</name>
<dbReference type="SUPFAM" id="SSF47413">
    <property type="entry name" value="lambda repressor-like DNA-binding domains"/>
    <property type="match status" value="1"/>
</dbReference>
<dbReference type="InterPro" id="IPR010982">
    <property type="entry name" value="Lambda_DNA-bd_dom_sf"/>
</dbReference>
<dbReference type="Proteomes" id="UP000239068">
    <property type="component" value="Unassembled WGS sequence"/>
</dbReference>
<evidence type="ECO:0000313" key="3">
    <source>
        <dbReference type="Proteomes" id="UP000239068"/>
    </source>
</evidence>
<dbReference type="EMBL" id="MSCM01000001">
    <property type="protein sequence ID" value="PQJ81486.1"/>
    <property type="molecule type" value="Genomic_DNA"/>
</dbReference>
<dbReference type="Gene3D" id="1.10.260.40">
    <property type="entry name" value="lambda repressor-like DNA-binding domains"/>
    <property type="match status" value="1"/>
</dbReference>
<dbReference type="RefSeq" id="WP_105020061.1">
    <property type="nucleotide sequence ID" value="NZ_MSCM01000001.1"/>
</dbReference>
<dbReference type="OrthoDB" id="1357763at2"/>
<dbReference type="PROSITE" id="PS50943">
    <property type="entry name" value="HTH_CROC1"/>
    <property type="match status" value="1"/>
</dbReference>
<sequence>MHSEDLIEAIKTRRDNLDVTQEMLADLSGVGLRTLKQFESGKGNPTLETLNKLGNALGMELSYRVKEITK</sequence>
<proteinExistence type="predicted"/>
<dbReference type="GO" id="GO:0003677">
    <property type="term" value="F:DNA binding"/>
    <property type="evidence" value="ECO:0007669"/>
    <property type="project" value="InterPro"/>
</dbReference>
<dbReference type="InterPro" id="IPR001387">
    <property type="entry name" value="Cro/C1-type_HTH"/>
</dbReference>
<feature type="domain" description="HTH cro/C1-type" evidence="1">
    <location>
        <begin position="10"/>
        <end position="64"/>
    </location>
</feature>
<dbReference type="CDD" id="cd00093">
    <property type="entry name" value="HTH_XRE"/>
    <property type="match status" value="1"/>
</dbReference>
<keyword evidence="3" id="KW-1185">Reference proteome</keyword>
<dbReference type="AlphaFoldDB" id="A0A2S7WVG4"/>
<evidence type="ECO:0000313" key="2">
    <source>
        <dbReference type="EMBL" id="PQJ81486.1"/>
    </source>
</evidence>
<evidence type="ECO:0000259" key="1">
    <source>
        <dbReference type="PROSITE" id="PS50943"/>
    </source>
</evidence>
<reference evidence="2 3" key="1">
    <citation type="submission" date="2016-12" db="EMBL/GenBank/DDBJ databases">
        <title>Trade-off between light-utilization and light-protection in marine flavobacteria.</title>
        <authorList>
            <person name="Kumagai Y."/>
            <person name="Yoshizawa S."/>
            <person name="Kogure K."/>
            <person name="Iwasaki W."/>
        </authorList>
    </citation>
    <scope>NUCLEOTIDE SEQUENCE [LARGE SCALE GENOMIC DNA]</scope>
    <source>
        <strain evidence="2 3">ATCC 43844</strain>
    </source>
</reference>
<dbReference type="SMART" id="SM00530">
    <property type="entry name" value="HTH_XRE"/>
    <property type="match status" value="1"/>
</dbReference>